<dbReference type="SUPFAM" id="SSF49464">
    <property type="entry name" value="Carboxypeptidase regulatory domain-like"/>
    <property type="match status" value="1"/>
</dbReference>
<dbReference type="Gene3D" id="2.170.130.10">
    <property type="entry name" value="TonB-dependent receptor, plug domain"/>
    <property type="match status" value="1"/>
</dbReference>
<dbReference type="InterPro" id="IPR008969">
    <property type="entry name" value="CarboxyPept-like_regulatory"/>
</dbReference>
<dbReference type="Gene3D" id="2.60.40.1120">
    <property type="entry name" value="Carboxypeptidase-like, regulatory domain"/>
    <property type="match status" value="1"/>
</dbReference>
<dbReference type="EMBL" id="JBHULC010000007">
    <property type="protein sequence ID" value="MFD2520697.1"/>
    <property type="molecule type" value="Genomic_DNA"/>
</dbReference>
<dbReference type="SUPFAM" id="SSF56935">
    <property type="entry name" value="Porins"/>
    <property type="match status" value="1"/>
</dbReference>
<keyword evidence="3" id="KW-1185">Reference proteome</keyword>
<sequence>MSKKITLSLLTLLFYINLSAQTTQTIRGRIIDTNTEKPLAAANIVLKNTTLGTQTDDNGYFRLEKVIVGRYQLEISSVGFETQTISEVLVESGKEVVLEIRLQEATKQLGEAIVKAPSNNLTGSLTSIHSITTEQIFRYPGTYLDPARLASAYAGVANSNDQANGMVIRGNSPNSMQWRLEGVEIVNPNHLSNAGTFSDRITQNAGGVNILSAQLLGNMNFLTGAFPAEYGNTLSGVMDMRLRTGNNQRHEFTAQAGLIGLDLSAEGPLSKNKKGSYLVNYRYSFTGLLGLLGVTFGGEDITFQDFSFNVSLPTKKAGTFTFFGMAGLSSNYFAGQRDTTQWEVQKDGFDINFTNKMGALGATHSKNIGDKLLWRTVVVGSGLESVRKGYVLSKNNFQRYLTQSDSVTKGRISLSSSLSYKINAKNLLKIGAFITHQSDGIYSISNDKSAKGEGSGFVLQPYVNWQITPIPKLTANIGLHYLNYTVNKTQSVEPRVSLGYQLTGNQSLSFAYGLHSQLQLPQVYFAYSSLLQATPNASLDFTKAHHYVLSHQYYFKRGSYFKTELYYQKIFNVPVITTSPLFTQRVDPGFSTLNLVEDFIDEPLQNKGTGQNYGIEITYQQYLTNGFYTLINGTFYNSTYVGGDGIKRNTRYNGKHIFNLTAGKEWEYSKNRMIGASIRLIWLGGFYETPIDEKASQQAGQAVYKVTEAFTVKQPDYFRPDFRIYLKKSKQRYSRTLALDMQNIGSYKNTAYSYYDILQKKIVKQYQLGLIPVLSYRWEF</sequence>
<evidence type="ECO:0000256" key="1">
    <source>
        <dbReference type="SAM" id="SignalP"/>
    </source>
</evidence>
<name>A0ABW5J5P3_9BACT</name>
<gene>
    <name evidence="2" type="ORF">ACFSR2_07385</name>
</gene>
<dbReference type="Pfam" id="PF13715">
    <property type="entry name" value="CarbopepD_reg_2"/>
    <property type="match status" value="1"/>
</dbReference>
<dbReference type="Proteomes" id="UP001597510">
    <property type="component" value="Unassembled WGS sequence"/>
</dbReference>
<accession>A0ABW5J5P3</accession>
<proteinExistence type="predicted"/>
<protein>
    <submittedName>
        <fullName evidence="2">Carboxypeptidase-like regulatory domain-containing protein</fullName>
    </submittedName>
</protein>
<feature type="signal peptide" evidence="1">
    <location>
        <begin position="1"/>
        <end position="20"/>
    </location>
</feature>
<comment type="caution">
    <text evidence="2">The sequence shown here is derived from an EMBL/GenBank/DDBJ whole genome shotgun (WGS) entry which is preliminary data.</text>
</comment>
<dbReference type="RefSeq" id="WP_340239885.1">
    <property type="nucleotide sequence ID" value="NZ_JBBEWC010000016.1"/>
</dbReference>
<reference evidence="3" key="1">
    <citation type="journal article" date="2019" name="Int. J. Syst. Evol. Microbiol.">
        <title>The Global Catalogue of Microorganisms (GCM) 10K type strain sequencing project: providing services to taxonomists for standard genome sequencing and annotation.</title>
        <authorList>
            <consortium name="The Broad Institute Genomics Platform"/>
            <consortium name="The Broad Institute Genome Sequencing Center for Infectious Disease"/>
            <person name="Wu L."/>
            <person name="Ma J."/>
        </authorList>
    </citation>
    <scope>NUCLEOTIDE SEQUENCE [LARGE SCALE GENOMIC DNA]</scope>
    <source>
        <strain evidence="3">KCTC 52344</strain>
    </source>
</reference>
<keyword evidence="1" id="KW-0732">Signal</keyword>
<evidence type="ECO:0000313" key="3">
    <source>
        <dbReference type="Proteomes" id="UP001597510"/>
    </source>
</evidence>
<organism evidence="2 3">
    <name type="scientific">Emticicia soli</name>
    <dbReference type="NCBI Taxonomy" id="2027878"/>
    <lineage>
        <taxon>Bacteria</taxon>
        <taxon>Pseudomonadati</taxon>
        <taxon>Bacteroidota</taxon>
        <taxon>Cytophagia</taxon>
        <taxon>Cytophagales</taxon>
        <taxon>Leadbetterellaceae</taxon>
        <taxon>Emticicia</taxon>
    </lineage>
</organism>
<feature type="chain" id="PRO_5047109248" evidence="1">
    <location>
        <begin position="21"/>
        <end position="780"/>
    </location>
</feature>
<evidence type="ECO:0000313" key="2">
    <source>
        <dbReference type="EMBL" id="MFD2520697.1"/>
    </source>
</evidence>
<dbReference type="InterPro" id="IPR037066">
    <property type="entry name" value="Plug_dom_sf"/>
</dbReference>